<dbReference type="Pfam" id="PF15887">
    <property type="entry name" value="Peptidase_Mx"/>
    <property type="match status" value="1"/>
</dbReference>
<name>A0ABU0YFU1_9PROT</name>
<gene>
    <name evidence="1" type="ORF">Q8A70_02905</name>
</gene>
<comment type="caution">
    <text evidence="1">The sequence shown here is derived from an EMBL/GenBank/DDBJ whole genome shotgun (WGS) entry which is preliminary data.</text>
</comment>
<proteinExistence type="predicted"/>
<organism evidence="1 2">
    <name type="scientific">Dongia sedimenti</name>
    <dbReference type="NCBI Taxonomy" id="3064282"/>
    <lineage>
        <taxon>Bacteria</taxon>
        <taxon>Pseudomonadati</taxon>
        <taxon>Pseudomonadota</taxon>
        <taxon>Alphaproteobacteria</taxon>
        <taxon>Rhodospirillales</taxon>
        <taxon>Dongiaceae</taxon>
        <taxon>Dongia</taxon>
    </lineage>
</organism>
<protein>
    <submittedName>
        <fullName evidence="1">Zinc-binding metallopeptidase</fullName>
    </submittedName>
</protein>
<reference evidence="2" key="1">
    <citation type="submission" date="2023-08" db="EMBL/GenBank/DDBJ databases">
        <title>Rhodospirillaceae gen. nov., a novel taxon isolated from the Yangtze River Yuezi River estuary sludge.</title>
        <authorList>
            <person name="Ruan L."/>
        </authorList>
    </citation>
    <scope>NUCLEOTIDE SEQUENCE [LARGE SCALE GENOMIC DNA]</scope>
    <source>
        <strain evidence="2">R-7</strain>
    </source>
</reference>
<dbReference type="InterPro" id="IPR031321">
    <property type="entry name" value="UCP012641"/>
</dbReference>
<dbReference type="Gene3D" id="3.40.390.70">
    <property type="match status" value="1"/>
</dbReference>
<dbReference type="RefSeq" id="WP_379953985.1">
    <property type="nucleotide sequence ID" value="NZ_JAUYVI010000001.1"/>
</dbReference>
<dbReference type="Proteomes" id="UP001230156">
    <property type="component" value="Unassembled WGS sequence"/>
</dbReference>
<evidence type="ECO:0000313" key="2">
    <source>
        <dbReference type="Proteomes" id="UP001230156"/>
    </source>
</evidence>
<evidence type="ECO:0000313" key="1">
    <source>
        <dbReference type="EMBL" id="MDQ7246594.1"/>
    </source>
</evidence>
<keyword evidence="2" id="KW-1185">Reference proteome</keyword>
<dbReference type="EMBL" id="JAUYVI010000001">
    <property type="protein sequence ID" value="MDQ7246594.1"/>
    <property type="molecule type" value="Genomic_DNA"/>
</dbReference>
<accession>A0ABU0YFU1</accession>
<sequence length="340" mass="40122">MPRRFAWAALPDEKLLKLRVKDLKLTLEGTWLEECLDDLHKELARRGIRIRPHAWLSDEWFSSEASPGIAIPFYLAHPRLMRLERKKIIDVEGGSRAECMAILRHETGHVMQHAYQLQRRRQWQKLFGKSSETYPDYYRPNPGSRSYVQHLRLWYAQSHPDEDFAETFAVWMGPRAKWRKRYAGWGALKKLEYVDELMEEVGDAKPRLVSRAFVDPISTLKFTLGEYYEQKQARYMTRPPTVHDRDLKRIFSDSPRHRHAKKASTFLRENGPEIRRMVAKWTGQYQLTLDALLDEMIARCRALKLRAAGSERRMMVDFTVLLTAKTVQSLYSPSRRWFAL</sequence>